<feature type="domain" description="EAL" evidence="1">
    <location>
        <begin position="449"/>
        <end position="699"/>
    </location>
</feature>
<dbReference type="InterPro" id="IPR029787">
    <property type="entry name" value="Nucleotide_cyclase"/>
</dbReference>
<dbReference type="GO" id="GO:0003824">
    <property type="term" value="F:catalytic activity"/>
    <property type="evidence" value="ECO:0007669"/>
    <property type="project" value="UniProtKB-ARBA"/>
</dbReference>
<dbReference type="SMART" id="SM00052">
    <property type="entry name" value="EAL"/>
    <property type="match status" value="1"/>
</dbReference>
<dbReference type="Gene3D" id="3.30.450.20">
    <property type="entry name" value="PAS domain"/>
    <property type="match status" value="1"/>
</dbReference>
<dbReference type="PANTHER" id="PTHR44757:SF2">
    <property type="entry name" value="BIOFILM ARCHITECTURE MAINTENANCE PROTEIN MBAA"/>
    <property type="match status" value="1"/>
</dbReference>
<dbReference type="InterPro" id="IPR000014">
    <property type="entry name" value="PAS"/>
</dbReference>
<organism evidence="3 4">
    <name type="scientific">Devosia insulae DS-56</name>
    <dbReference type="NCBI Taxonomy" id="1116389"/>
    <lineage>
        <taxon>Bacteria</taxon>
        <taxon>Pseudomonadati</taxon>
        <taxon>Pseudomonadota</taxon>
        <taxon>Alphaproteobacteria</taxon>
        <taxon>Hyphomicrobiales</taxon>
        <taxon>Devosiaceae</taxon>
        <taxon>Devosia</taxon>
    </lineage>
</organism>
<dbReference type="Pfam" id="PF12860">
    <property type="entry name" value="PAS_7"/>
    <property type="match status" value="2"/>
</dbReference>
<evidence type="ECO:0008006" key="5">
    <source>
        <dbReference type="Google" id="ProtNLM"/>
    </source>
</evidence>
<dbReference type="Gene3D" id="3.20.20.450">
    <property type="entry name" value="EAL domain"/>
    <property type="match status" value="1"/>
</dbReference>
<name>A0A1E5XPF6_9HYPH</name>
<reference evidence="3 4" key="1">
    <citation type="journal article" date="2015" name="Genome Announc.">
        <title>Genome Assemblies of Three Soil-Associated Devosia species: D. insulae, D. limi, and D. soli.</title>
        <authorList>
            <person name="Hassan Y.I."/>
            <person name="Lepp D."/>
            <person name="Zhou T."/>
        </authorList>
    </citation>
    <scope>NUCLEOTIDE SEQUENCE [LARGE SCALE GENOMIC DNA]</scope>
    <source>
        <strain evidence="3 4">DS-56</strain>
    </source>
</reference>
<dbReference type="EMBL" id="LAJE02000203">
    <property type="protein sequence ID" value="OEO30487.1"/>
    <property type="molecule type" value="Genomic_DNA"/>
</dbReference>
<evidence type="ECO:0000259" key="2">
    <source>
        <dbReference type="PROSITE" id="PS50887"/>
    </source>
</evidence>
<dbReference type="InterPro" id="IPR035919">
    <property type="entry name" value="EAL_sf"/>
</dbReference>
<dbReference type="PANTHER" id="PTHR44757">
    <property type="entry name" value="DIGUANYLATE CYCLASE DGCP"/>
    <property type="match status" value="1"/>
</dbReference>
<dbReference type="CDD" id="cd01948">
    <property type="entry name" value="EAL"/>
    <property type="match status" value="1"/>
</dbReference>
<evidence type="ECO:0000313" key="4">
    <source>
        <dbReference type="Proteomes" id="UP000095463"/>
    </source>
</evidence>
<dbReference type="Pfam" id="PF00563">
    <property type="entry name" value="EAL"/>
    <property type="match status" value="1"/>
</dbReference>
<accession>A0A1E5XPF6</accession>
<dbReference type="SUPFAM" id="SSF55073">
    <property type="entry name" value="Nucleotide cyclase"/>
    <property type="match status" value="1"/>
</dbReference>
<dbReference type="OrthoDB" id="9814202at2"/>
<keyword evidence="4" id="KW-1185">Reference proteome</keyword>
<dbReference type="InterPro" id="IPR035965">
    <property type="entry name" value="PAS-like_dom_sf"/>
</dbReference>
<dbReference type="AlphaFoldDB" id="A0A1E5XPF6"/>
<dbReference type="SUPFAM" id="SSF141868">
    <property type="entry name" value="EAL domain-like"/>
    <property type="match status" value="1"/>
</dbReference>
<dbReference type="SMART" id="SM00267">
    <property type="entry name" value="GGDEF"/>
    <property type="match status" value="1"/>
</dbReference>
<dbReference type="PROSITE" id="PS50887">
    <property type="entry name" value="GGDEF"/>
    <property type="match status" value="1"/>
</dbReference>
<dbReference type="NCBIfam" id="TIGR00254">
    <property type="entry name" value="GGDEF"/>
    <property type="match status" value="1"/>
</dbReference>
<dbReference type="RefSeq" id="WP_069910294.1">
    <property type="nucleotide sequence ID" value="NZ_LAJE02000203.1"/>
</dbReference>
<evidence type="ECO:0000313" key="3">
    <source>
        <dbReference type="EMBL" id="OEO30487.1"/>
    </source>
</evidence>
<dbReference type="SUPFAM" id="SSF55785">
    <property type="entry name" value="PYP-like sensor domain (PAS domain)"/>
    <property type="match status" value="2"/>
</dbReference>
<dbReference type="Proteomes" id="UP000095463">
    <property type="component" value="Unassembled WGS sequence"/>
</dbReference>
<dbReference type="InterPro" id="IPR043128">
    <property type="entry name" value="Rev_trsase/Diguanyl_cyclase"/>
</dbReference>
<proteinExistence type="predicted"/>
<dbReference type="CDD" id="cd01949">
    <property type="entry name" value="GGDEF"/>
    <property type="match status" value="1"/>
</dbReference>
<feature type="domain" description="GGDEF" evidence="2">
    <location>
        <begin position="307"/>
        <end position="440"/>
    </location>
</feature>
<protein>
    <recommendedName>
        <fullName evidence="5">Diguanylate cyclase</fullName>
    </recommendedName>
</protein>
<dbReference type="InterPro" id="IPR052155">
    <property type="entry name" value="Biofilm_reg_signaling"/>
</dbReference>
<dbReference type="Pfam" id="PF00990">
    <property type="entry name" value="GGDEF"/>
    <property type="match status" value="1"/>
</dbReference>
<dbReference type="FunFam" id="3.30.70.270:FF:000001">
    <property type="entry name" value="Diguanylate cyclase domain protein"/>
    <property type="match status" value="1"/>
</dbReference>
<dbReference type="PROSITE" id="PS50883">
    <property type="entry name" value="EAL"/>
    <property type="match status" value="1"/>
</dbReference>
<dbReference type="InterPro" id="IPR000160">
    <property type="entry name" value="GGDEF_dom"/>
</dbReference>
<gene>
    <name evidence="3" type="ORF">VW23_021030</name>
</gene>
<dbReference type="InterPro" id="IPR001633">
    <property type="entry name" value="EAL_dom"/>
</dbReference>
<comment type="caution">
    <text evidence="3">The sequence shown here is derived from an EMBL/GenBank/DDBJ whole genome shotgun (WGS) entry which is preliminary data.</text>
</comment>
<evidence type="ECO:0000259" key="1">
    <source>
        <dbReference type="PROSITE" id="PS50883"/>
    </source>
</evidence>
<dbReference type="Gene3D" id="3.30.70.270">
    <property type="match status" value="1"/>
</dbReference>
<dbReference type="SMART" id="SM00091">
    <property type="entry name" value="PAS"/>
    <property type="match status" value="2"/>
</dbReference>
<sequence length="709" mass="79093">MKALSASSDRKAADALLLDAALQSVPYGFCVWSAEFKLVMFNQHYLDIYGFSARRVRKGMTLEAVVKLSSEMGNHPDQSPEEFLRTYKAELLANRGGARSKVRERVAGDRWLETAHAYSPGLGWVVTHEDVTEEIASSEIIQKRKRELERQNIRLDAAVNNISQGLCMYDPKGRLVICNQPYQRIYNLPEHLLKPGTQLDDILGHLFDEGMQAGANREDYIRWRREVIARGEYGKNIHELNGRTIMMQHHPMKDGGWVTTHEDITEQRQQEERIRHLARHDALTQLPNRVQFLEEMAAAEPGLARGEHIAVLCIDLDHFKAVNDTLGHSLGDKLLQQVSARLWGATRENDLLARLGGDEFALLLRGVDNPAEAAAIAERIVKAMANPFTIDGHQLVIGTSVGIAMAPQDGETSEILMKNADLALYKAKNEGRSTYHFFESGMDAAIQKRRTIEAGLRLALAKGELRLVFQPLVGLKENRITCLEALLRWDTADRGTISPTEFIPIAEETGLIVQIGEWVLREACRTAASWPSGVRVAVNLSPVQFKNKRLFETVEAALRDTGLPPTRLELEITESLLLSDNEPTLKTLHKLRALGVRISMDDFGTGYSSLSYLRSFPFDKIKIDRSFMRDLKSKGDSLAIIKAVIGLGQSLGMSTTAEGIETEEQLAAVRDQGCNEVQGFLFSPPIGAQAVADMLAEEMANRPKLRRVS</sequence>